<dbReference type="AlphaFoldDB" id="A0A0S7BWK1"/>
<organism evidence="1">
    <name type="scientific">Flexilinea flocculi</name>
    <dbReference type="NCBI Taxonomy" id="1678840"/>
    <lineage>
        <taxon>Bacteria</taxon>
        <taxon>Bacillati</taxon>
        <taxon>Chloroflexota</taxon>
        <taxon>Anaerolineae</taxon>
        <taxon>Anaerolineales</taxon>
        <taxon>Anaerolineaceae</taxon>
        <taxon>Flexilinea</taxon>
    </lineage>
</organism>
<gene>
    <name evidence="1" type="ORF">ATC1_131031</name>
</gene>
<dbReference type="STRING" id="1678840.ATC1_131031"/>
<dbReference type="EMBL" id="DF968181">
    <property type="protein sequence ID" value="GAP41049.1"/>
    <property type="molecule type" value="Genomic_DNA"/>
</dbReference>
<dbReference type="Proteomes" id="UP000053370">
    <property type="component" value="Unassembled WGS sequence"/>
</dbReference>
<proteinExistence type="predicted"/>
<evidence type="ECO:0000313" key="2">
    <source>
        <dbReference type="Proteomes" id="UP000053370"/>
    </source>
</evidence>
<dbReference type="OrthoDB" id="164274at2"/>
<reference evidence="1" key="1">
    <citation type="journal article" date="2015" name="Genome Announc.">
        <title>Draft Genome Sequence of Anaerolineae Strain TC1, a Novel Isolate from a Methanogenic Wastewater Treatment System.</title>
        <authorList>
            <person name="Matsuura N."/>
            <person name="Tourlousse D.M."/>
            <person name="Sun L."/>
            <person name="Toyonaga M."/>
            <person name="Kuroda K."/>
            <person name="Ohashi A."/>
            <person name="Cruz R."/>
            <person name="Yamaguchi T."/>
            <person name="Sekiguchi Y."/>
        </authorList>
    </citation>
    <scope>NUCLEOTIDE SEQUENCE [LARGE SCALE GENOMIC DNA]</scope>
    <source>
        <strain evidence="1">TC1</strain>
    </source>
</reference>
<evidence type="ECO:0000313" key="1">
    <source>
        <dbReference type="EMBL" id="GAP41049.1"/>
    </source>
</evidence>
<sequence length="112" mass="12710">MYMILFVLNDPQKLDMILDSWKKSGVGGTTIYESTGAFRKRMRIPGRFAYTTENLDEYNVTLMSVVQNETIVQNCLAETENVVGDLSNPDTGIFCYWELNGVKGLHKNYSAE</sequence>
<dbReference type="RefSeq" id="WP_062281467.1">
    <property type="nucleotide sequence ID" value="NZ_DF968181.1"/>
</dbReference>
<accession>A0A0S7BWK1</accession>
<name>A0A0S7BWK1_9CHLR</name>
<evidence type="ECO:0008006" key="3">
    <source>
        <dbReference type="Google" id="ProtNLM"/>
    </source>
</evidence>
<keyword evidence="2" id="KW-1185">Reference proteome</keyword>
<protein>
    <recommendedName>
        <fullName evidence="3">Nitrogen regulatory protein P-II family</fullName>
    </recommendedName>
</protein>